<gene>
    <name evidence="1" type="ORF">PsorP6_001538</name>
</gene>
<sequence>MMAEQMKKNGSVSQECQRELVSREALRISSQHYPVTTWRQLVEQTKDTRYSYDAVDNSSGAVQFDNALVRTMSAGLSDGAG</sequence>
<protein>
    <submittedName>
        <fullName evidence="1">Uncharacterized protein</fullName>
    </submittedName>
</protein>
<dbReference type="Proteomes" id="UP001163321">
    <property type="component" value="Chromosome 1"/>
</dbReference>
<accession>A0ACC0WX23</accession>
<reference evidence="1 2" key="1">
    <citation type="journal article" date="2022" name="bioRxiv">
        <title>The genome of the oomycete Peronosclerospora sorghi, a cosmopolitan pathogen of maize and sorghum, is inflated with dispersed pseudogenes.</title>
        <authorList>
            <person name="Fletcher K."/>
            <person name="Martin F."/>
            <person name="Isakeit T."/>
            <person name="Cavanaugh K."/>
            <person name="Magill C."/>
            <person name="Michelmore R."/>
        </authorList>
    </citation>
    <scope>NUCLEOTIDE SEQUENCE [LARGE SCALE GENOMIC DNA]</scope>
    <source>
        <strain evidence="1">P6</strain>
    </source>
</reference>
<keyword evidence="2" id="KW-1185">Reference proteome</keyword>
<evidence type="ECO:0000313" key="2">
    <source>
        <dbReference type="Proteomes" id="UP001163321"/>
    </source>
</evidence>
<organism evidence="1 2">
    <name type="scientific">Peronosclerospora sorghi</name>
    <dbReference type="NCBI Taxonomy" id="230839"/>
    <lineage>
        <taxon>Eukaryota</taxon>
        <taxon>Sar</taxon>
        <taxon>Stramenopiles</taxon>
        <taxon>Oomycota</taxon>
        <taxon>Peronosporomycetes</taxon>
        <taxon>Peronosporales</taxon>
        <taxon>Peronosporaceae</taxon>
        <taxon>Peronosclerospora</taxon>
    </lineage>
</organism>
<name>A0ACC0WX23_9STRA</name>
<dbReference type="EMBL" id="CM047580">
    <property type="protein sequence ID" value="KAI9922413.1"/>
    <property type="molecule type" value="Genomic_DNA"/>
</dbReference>
<proteinExistence type="predicted"/>
<comment type="caution">
    <text evidence="1">The sequence shown here is derived from an EMBL/GenBank/DDBJ whole genome shotgun (WGS) entry which is preliminary data.</text>
</comment>
<evidence type="ECO:0000313" key="1">
    <source>
        <dbReference type="EMBL" id="KAI9922413.1"/>
    </source>
</evidence>